<keyword evidence="3" id="KW-1185">Reference proteome</keyword>
<evidence type="ECO:0000313" key="2">
    <source>
        <dbReference type="EMBL" id="KAG7293917.1"/>
    </source>
</evidence>
<feature type="compositionally biased region" description="Polar residues" evidence="1">
    <location>
        <begin position="240"/>
        <end position="251"/>
    </location>
</feature>
<feature type="compositionally biased region" description="Acidic residues" evidence="1">
    <location>
        <begin position="323"/>
        <end position="338"/>
    </location>
</feature>
<feature type="compositionally biased region" description="Basic and acidic residues" evidence="1">
    <location>
        <begin position="646"/>
        <end position="655"/>
    </location>
</feature>
<feature type="compositionally biased region" description="Low complexity" evidence="1">
    <location>
        <begin position="61"/>
        <end position="80"/>
    </location>
</feature>
<feature type="compositionally biased region" description="Basic and acidic residues" evidence="1">
    <location>
        <begin position="149"/>
        <end position="158"/>
    </location>
</feature>
<feature type="compositionally biased region" description="Basic and acidic residues" evidence="1">
    <location>
        <begin position="672"/>
        <end position="690"/>
    </location>
</feature>
<dbReference type="Proteomes" id="UP001197093">
    <property type="component" value="Unassembled WGS sequence"/>
</dbReference>
<reference evidence="2" key="1">
    <citation type="submission" date="2023-02" db="EMBL/GenBank/DDBJ databases">
        <authorList>
            <person name="Palmer J.M."/>
        </authorList>
    </citation>
    <scope>NUCLEOTIDE SEQUENCE</scope>
    <source>
        <strain evidence="2">FW57</strain>
    </source>
</reference>
<sequence length="715" mass="78069">MASKSSYLPRLGFSRDGPILPLHTRTSPPIRKKPSEYDLADLSPRPDDALPSYDPVKGRRTSYSPRRSPSPSARFSDRASNGASKPQPKQRILFAGPPPPIATSQMLYRDEEDRDTSASSTRHLGVSTFAQNINSVLFDRGSSSPSHTRTRDHDHKPDAVWVNLQRRERALQTELQHLLDAQSAGLAANLDPSGAPPPPPSSTPSVASTTASDQARSSTPTTTTTTTSSPPARRRRHVTFDQTPTATTASGTLVPVRQPRPKPLGLRAARAGLARTMALLADLKADEDAQLTAALGARKQALAQLRRWTARREGIAAELRALEEDDNHEDEEEEEEESSGGGGEGAGQHKSLGRELRRLEEERGAVDGEIATLEERLVGLRRRRKWLDGRVEEVRSRREAGLSGYRGALREVEGRIGGLLGRPGVRPLDGEFFVARVGAEEEGDGAGPEETLGGVEFLRLRPERRTAEMAREWWEGEVAVLERRKADVDVERAALEEGLEVWKGAVKLVSEFEAGLRREMRGGGEAKSGKGKGRDGEPASPPSGPEHAMFAQLDKMRVVIDGLQERLHVAEDHGWNLLICAIGAELEAFRQAAGMLREALRSAGFEVADDDNADGEPTPQLGRSVSMRDSSQRLDAAEPTGGGKLVDLHDAPGEDREPESDNEVPRDLLVATEEHEEHGFARPALSREDSANEVPLEFLREHDHDGEYPGLEGMT</sequence>
<feature type="region of interest" description="Disordered" evidence="1">
    <location>
        <begin position="320"/>
        <end position="352"/>
    </location>
</feature>
<protein>
    <recommendedName>
        <fullName evidence="4">Autophagy-related protein 28</fullName>
    </recommendedName>
</protein>
<evidence type="ECO:0000256" key="1">
    <source>
        <dbReference type="SAM" id="MobiDB-lite"/>
    </source>
</evidence>
<feature type="region of interest" description="Disordered" evidence="1">
    <location>
        <begin position="607"/>
        <end position="715"/>
    </location>
</feature>
<feature type="region of interest" description="Disordered" evidence="1">
    <location>
        <begin position="187"/>
        <end position="263"/>
    </location>
</feature>
<comment type="caution">
    <text evidence="2">The sequence shown here is derived from an EMBL/GenBank/DDBJ whole genome shotgun (WGS) entry which is preliminary data.</text>
</comment>
<organism evidence="2 3">
    <name type="scientific">Staphylotrichum longicolle</name>
    <dbReference type="NCBI Taxonomy" id="669026"/>
    <lineage>
        <taxon>Eukaryota</taxon>
        <taxon>Fungi</taxon>
        <taxon>Dikarya</taxon>
        <taxon>Ascomycota</taxon>
        <taxon>Pezizomycotina</taxon>
        <taxon>Sordariomycetes</taxon>
        <taxon>Sordariomycetidae</taxon>
        <taxon>Sordariales</taxon>
        <taxon>Chaetomiaceae</taxon>
        <taxon>Staphylotrichum</taxon>
    </lineage>
</organism>
<dbReference type="AlphaFoldDB" id="A0AAD4F8S9"/>
<feature type="compositionally biased region" description="Basic and acidic residues" evidence="1">
    <location>
        <begin position="698"/>
        <end position="707"/>
    </location>
</feature>
<dbReference type="EMBL" id="JAHCVI010000001">
    <property type="protein sequence ID" value="KAG7293917.1"/>
    <property type="molecule type" value="Genomic_DNA"/>
</dbReference>
<feature type="compositionally biased region" description="Low complexity" evidence="1">
    <location>
        <begin position="203"/>
        <end position="231"/>
    </location>
</feature>
<gene>
    <name evidence="2" type="ORF">NEMBOFW57_003977</name>
</gene>
<feature type="region of interest" description="Disordered" evidence="1">
    <location>
        <begin position="519"/>
        <end position="547"/>
    </location>
</feature>
<name>A0AAD4F8S9_9PEZI</name>
<proteinExistence type="predicted"/>
<feature type="region of interest" description="Disordered" evidence="1">
    <location>
        <begin position="1"/>
        <end position="158"/>
    </location>
</feature>
<feature type="compositionally biased region" description="Basic and acidic residues" evidence="1">
    <location>
        <begin position="519"/>
        <end position="537"/>
    </location>
</feature>
<accession>A0AAD4F8S9</accession>
<evidence type="ECO:0000313" key="3">
    <source>
        <dbReference type="Proteomes" id="UP001197093"/>
    </source>
</evidence>
<evidence type="ECO:0008006" key="4">
    <source>
        <dbReference type="Google" id="ProtNLM"/>
    </source>
</evidence>
<feature type="compositionally biased region" description="Polar residues" evidence="1">
    <location>
        <begin position="117"/>
        <end position="147"/>
    </location>
</feature>